<dbReference type="SMR" id="B3MRG9"/>
<dbReference type="SUPFAM" id="SSF52096">
    <property type="entry name" value="ClpP/crotonase"/>
    <property type="match status" value="1"/>
</dbReference>
<organism evidence="1 2">
    <name type="scientific">Drosophila ananassae</name>
    <name type="common">Fruit fly</name>
    <dbReference type="NCBI Taxonomy" id="7217"/>
    <lineage>
        <taxon>Eukaryota</taxon>
        <taxon>Metazoa</taxon>
        <taxon>Ecdysozoa</taxon>
        <taxon>Arthropoda</taxon>
        <taxon>Hexapoda</taxon>
        <taxon>Insecta</taxon>
        <taxon>Pterygota</taxon>
        <taxon>Neoptera</taxon>
        <taxon>Endopterygota</taxon>
        <taxon>Diptera</taxon>
        <taxon>Brachycera</taxon>
        <taxon>Muscomorpha</taxon>
        <taxon>Ephydroidea</taxon>
        <taxon>Drosophilidae</taxon>
        <taxon>Drosophila</taxon>
        <taxon>Sophophora</taxon>
    </lineage>
</organism>
<dbReference type="AlphaFoldDB" id="B3MRG9"/>
<sequence>MAAGADFQHFGQLSVGRGSAGVLRIQFGPTWQRRTVYELMRALDLATKDEDIRIVVLCGNFSVDCGGDSYPLELKQGLLKRTRQRATEAIDHPDPVEEQYIHEKAANFVMRSLAKKLLGHRKLLVAFVEGQCLGLGFSLCSLCDLVYATESASFHPALSHLDSCAAVGPNWTLPHIRGLLLLGEQADAQSARNDGVVAGVVKDSLEFWSRMDQYSHLPSTALMATKKLMLRPWRESLMAELREESTPLASQRRRLARPKL</sequence>
<reference evidence="1 2" key="1">
    <citation type="journal article" date="2007" name="Nature">
        <title>Evolution of genes and genomes on the Drosophila phylogeny.</title>
        <authorList>
            <consortium name="Drosophila 12 Genomes Consortium"/>
            <person name="Clark A.G."/>
            <person name="Eisen M.B."/>
            <person name="Smith D.R."/>
            <person name="Bergman C.M."/>
            <person name="Oliver B."/>
            <person name="Markow T.A."/>
            <person name="Kaufman T.C."/>
            <person name="Kellis M."/>
            <person name="Gelbart W."/>
            <person name="Iyer V.N."/>
            <person name="Pollard D.A."/>
            <person name="Sackton T.B."/>
            <person name="Larracuente A.M."/>
            <person name="Singh N.D."/>
            <person name="Abad J.P."/>
            <person name="Abt D.N."/>
            <person name="Adryan B."/>
            <person name="Aguade M."/>
            <person name="Akashi H."/>
            <person name="Anderson W.W."/>
            <person name="Aquadro C.F."/>
            <person name="Ardell D.H."/>
            <person name="Arguello R."/>
            <person name="Artieri C.G."/>
            <person name="Barbash D.A."/>
            <person name="Barker D."/>
            <person name="Barsanti P."/>
            <person name="Batterham P."/>
            <person name="Batzoglou S."/>
            <person name="Begun D."/>
            <person name="Bhutkar A."/>
            <person name="Blanco E."/>
            <person name="Bosak S.A."/>
            <person name="Bradley R.K."/>
            <person name="Brand A.D."/>
            <person name="Brent M.R."/>
            <person name="Brooks A.N."/>
            <person name="Brown R.H."/>
            <person name="Butlin R.K."/>
            <person name="Caggese C."/>
            <person name="Calvi B.R."/>
            <person name="Bernardo de Carvalho A."/>
            <person name="Caspi A."/>
            <person name="Castrezana S."/>
            <person name="Celniker S.E."/>
            <person name="Chang J.L."/>
            <person name="Chapple C."/>
            <person name="Chatterji S."/>
            <person name="Chinwalla A."/>
            <person name="Civetta A."/>
            <person name="Clifton S.W."/>
            <person name="Comeron J.M."/>
            <person name="Costello J.C."/>
            <person name="Coyne J.A."/>
            <person name="Daub J."/>
            <person name="David R.G."/>
            <person name="Delcher A.L."/>
            <person name="Delehaunty K."/>
            <person name="Do C.B."/>
            <person name="Ebling H."/>
            <person name="Edwards K."/>
            <person name="Eickbush T."/>
            <person name="Evans J.D."/>
            <person name="Filipski A."/>
            <person name="Findeiss S."/>
            <person name="Freyhult E."/>
            <person name="Fulton L."/>
            <person name="Fulton R."/>
            <person name="Garcia A.C."/>
            <person name="Gardiner A."/>
            <person name="Garfield D.A."/>
            <person name="Garvin B.E."/>
            <person name="Gibson G."/>
            <person name="Gilbert D."/>
            <person name="Gnerre S."/>
            <person name="Godfrey J."/>
            <person name="Good R."/>
            <person name="Gotea V."/>
            <person name="Gravely B."/>
            <person name="Greenberg A.J."/>
            <person name="Griffiths-Jones S."/>
            <person name="Gross S."/>
            <person name="Guigo R."/>
            <person name="Gustafson E.A."/>
            <person name="Haerty W."/>
            <person name="Hahn M.W."/>
            <person name="Halligan D.L."/>
            <person name="Halpern A.L."/>
            <person name="Halter G.M."/>
            <person name="Han M.V."/>
            <person name="Heger A."/>
            <person name="Hillier L."/>
            <person name="Hinrichs A.S."/>
            <person name="Holmes I."/>
            <person name="Hoskins R.A."/>
            <person name="Hubisz M.J."/>
            <person name="Hultmark D."/>
            <person name="Huntley M.A."/>
            <person name="Jaffe D.B."/>
            <person name="Jagadeeshan S."/>
            <person name="Jeck W.R."/>
            <person name="Johnson J."/>
            <person name="Jones C.D."/>
            <person name="Jordan W.C."/>
            <person name="Karpen G.H."/>
            <person name="Kataoka E."/>
            <person name="Keightley P.D."/>
            <person name="Kheradpour P."/>
            <person name="Kirkness E.F."/>
            <person name="Koerich L.B."/>
            <person name="Kristiansen K."/>
            <person name="Kudrna D."/>
            <person name="Kulathinal R.J."/>
            <person name="Kumar S."/>
            <person name="Kwok R."/>
            <person name="Lander E."/>
            <person name="Langley C.H."/>
            <person name="Lapoint R."/>
            <person name="Lazzaro B.P."/>
            <person name="Lee S.J."/>
            <person name="Levesque L."/>
            <person name="Li R."/>
            <person name="Lin C.F."/>
            <person name="Lin M.F."/>
            <person name="Lindblad-Toh K."/>
            <person name="Llopart A."/>
            <person name="Long M."/>
            <person name="Low L."/>
            <person name="Lozovsky E."/>
            <person name="Lu J."/>
            <person name="Luo M."/>
            <person name="Machado C.A."/>
            <person name="Makalowski W."/>
            <person name="Marzo M."/>
            <person name="Matsuda M."/>
            <person name="Matzkin L."/>
            <person name="McAllister B."/>
            <person name="McBride C.S."/>
            <person name="McKernan B."/>
            <person name="McKernan K."/>
            <person name="Mendez-Lago M."/>
            <person name="Minx P."/>
            <person name="Mollenhauer M.U."/>
            <person name="Montooth K."/>
            <person name="Mount S.M."/>
            <person name="Mu X."/>
            <person name="Myers E."/>
            <person name="Negre B."/>
            <person name="Newfeld S."/>
            <person name="Nielsen R."/>
            <person name="Noor M.A."/>
            <person name="O'Grady P."/>
            <person name="Pachter L."/>
            <person name="Papaceit M."/>
            <person name="Parisi M.J."/>
            <person name="Parisi M."/>
            <person name="Parts L."/>
            <person name="Pedersen J.S."/>
            <person name="Pesole G."/>
            <person name="Phillippy A.M."/>
            <person name="Ponting C.P."/>
            <person name="Pop M."/>
            <person name="Porcelli D."/>
            <person name="Powell J.R."/>
            <person name="Prohaska S."/>
            <person name="Pruitt K."/>
            <person name="Puig M."/>
            <person name="Quesneville H."/>
            <person name="Ram K.R."/>
            <person name="Rand D."/>
            <person name="Rasmussen M.D."/>
            <person name="Reed L.K."/>
            <person name="Reenan R."/>
            <person name="Reily A."/>
            <person name="Remington K.A."/>
            <person name="Rieger T.T."/>
            <person name="Ritchie M.G."/>
            <person name="Robin C."/>
            <person name="Rogers Y.H."/>
            <person name="Rohde C."/>
            <person name="Rozas J."/>
            <person name="Rubenfield M.J."/>
            <person name="Ruiz A."/>
            <person name="Russo S."/>
            <person name="Salzberg S.L."/>
            <person name="Sanchez-Gracia A."/>
            <person name="Saranga D.J."/>
            <person name="Sato H."/>
            <person name="Schaeffer S.W."/>
            <person name="Schatz M.C."/>
            <person name="Schlenke T."/>
            <person name="Schwartz R."/>
            <person name="Segarra C."/>
            <person name="Singh R.S."/>
            <person name="Sirot L."/>
            <person name="Sirota M."/>
            <person name="Sisneros N.B."/>
            <person name="Smith C.D."/>
            <person name="Smith T.F."/>
            <person name="Spieth J."/>
            <person name="Stage D.E."/>
            <person name="Stark A."/>
            <person name="Stephan W."/>
            <person name="Strausberg R.L."/>
            <person name="Strempel S."/>
            <person name="Sturgill D."/>
            <person name="Sutton G."/>
            <person name="Sutton G.G."/>
            <person name="Tao W."/>
            <person name="Teichmann S."/>
            <person name="Tobari Y.N."/>
            <person name="Tomimura Y."/>
            <person name="Tsolas J.M."/>
            <person name="Valente V.L."/>
            <person name="Venter E."/>
            <person name="Venter J.C."/>
            <person name="Vicario S."/>
            <person name="Vieira F.G."/>
            <person name="Vilella A.J."/>
            <person name="Villasante A."/>
            <person name="Walenz B."/>
            <person name="Wang J."/>
            <person name="Wasserman M."/>
            <person name="Watts T."/>
            <person name="Wilson D."/>
            <person name="Wilson R.K."/>
            <person name="Wing R.A."/>
            <person name="Wolfner M.F."/>
            <person name="Wong A."/>
            <person name="Wong G.K."/>
            <person name="Wu C.I."/>
            <person name="Wu G."/>
            <person name="Yamamoto D."/>
            <person name="Yang H.P."/>
            <person name="Yang S.P."/>
            <person name="Yorke J.A."/>
            <person name="Yoshida K."/>
            <person name="Zdobnov E."/>
            <person name="Zhang P."/>
            <person name="Zhang Y."/>
            <person name="Zimin A.V."/>
            <person name="Baldwin J."/>
            <person name="Abdouelleil A."/>
            <person name="Abdulkadir J."/>
            <person name="Abebe A."/>
            <person name="Abera B."/>
            <person name="Abreu J."/>
            <person name="Acer S.C."/>
            <person name="Aftuck L."/>
            <person name="Alexander A."/>
            <person name="An P."/>
            <person name="Anderson E."/>
            <person name="Anderson S."/>
            <person name="Arachi H."/>
            <person name="Azer M."/>
            <person name="Bachantsang P."/>
            <person name="Barry A."/>
            <person name="Bayul T."/>
            <person name="Berlin A."/>
            <person name="Bessette D."/>
            <person name="Bloom T."/>
            <person name="Blye J."/>
            <person name="Boguslavskiy L."/>
            <person name="Bonnet C."/>
            <person name="Boukhgalter B."/>
            <person name="Bourzgui I."/>
            <person name="Brown A."/>
            <person name="Cahill P."/>
            <person name="Channer S."/>
            <person name="Cheshatsang Y."/>
            <person name="Chuda L."/>
            <person name="Citroen M."/>
            <person name="Collymore A."/>
            <person name="Cooke P."/>
            <person name="Costello M."/>
            <person name="D'Aco K."/>
            <person name="Daza R."/>
            <person name="De Haan G."/>
            <person name="DeGray S."/>
            <person name="DeMaso C."/>
            <person name="Dhargay N."/>
            <person name="Dooley K."/>
            <person name="Dooley E."/>
            <person name="Doricent M."/>
            <person name="Dorje P."/>
            <person name="Dorjee K."/>
            <person name="Dupes A."/>
            <person name="Elong R."/>
            <person name="Falk J."/>
            <person name="Farina A."/>
            <person name="Faro S."/>
            <person name="Ferguson D."/>
            <person name="Fisher S."/>
            <person name="Foley C.D."/>
            <person name="Franke A."/>
            <person name="Friedrich D."/>
            <person name="Gadbois L."/>
            <person name="Gearin G."/>
            <person name="Gearin C.R."/>
            <person name="Giannoukos G."/>
            <person name="Goode T."/>
            <person name="Graham J."/>
            <person name="Grandbois E."/>
            <person name="Grewal S."/>
            <person name="Gyaltsen K."/>
            <person name="Hafez N."/>
            <person name="Hagos B."/>
            <person name="Hall J."/>
            <person name="Henson C."/>
            <person name="Hollinger A."/>
            <person name="Honan T."/>
            <person name="Huard M.D."/>
            <person name="Hughes L."/>
            <person name="Hurhula B."/>
            <person name="Husby M.E."/>
            <person name="Kamat A."/>
            <person name="Kanga B."/>
            <person name="Kashin S."/>
            <person name="Khazanovich D."/>
            <person name="Kisner P."/>
            <person name="Lance K."/>
            <person name="Lara M."/>
            <person name="Lee W."/>
            <person name="Lennon N."/>
            <person name="Letendre F."/>
            <person name="LeVine R."/>
            <person name="Lipovsky A."/>
            <person name="Liu X."/>
            <person name="Liu J."/>
            <person name="Liu S."/>
            <person name="Lokyitsang T."/>
            <person name="Lokyitsang Y."/>
            <person name="Lubonja R."/>
            <person name="Lui A."/>
            <person name="MacDonald P."/>
            <person name="Magnisalis V."/>
            <person name="Maru K."/>
            <person name="Matthews C."/>
            <person name="McCusker W."/>
            <person name="McDonough S."/>
            <person name="Mehta T."/>
            <person name="Meldrim J."/>
            <person name="Meneus L."/>
            <person name="Mihai O."/>
            <person name="Mihalev A."/>
            <person name="Mihova T."/>
            <person name="Mittelman R."/>
            <person name="Mlenga V."/>
            <person name="Montmayeur A."/>
            <person name="Mulrain L."/>
            <person name="Navidi A."/>
            <person name="Naylor J."/>
            <person name="Negash T."/>
            <person name="Nguyen T."/>
            <person name="Nguyen N."/>
            <person name="Nicol R."/>
            <person name="Norbu C."/>
            <person name="Norbu N."/>
            <person name="Novod N."/>
            <person name="O'Neill B."/>
            <person name="Osman S."/>
            <person name="Markiewicz E."/>
            <person name="Oyono O.L."/>
            <person name="Patti C."/>
            <person name="Phunkhang P."/>
            <person name="Pierre F."/>
            <person name="Priest M."/>
            <person name="Raghuraman S."/>
            <person name="Rege F."/>
            <person name="Reyes R."/>
            <person name="Rise C."/>
            <person name="Rogov P."/>
            <person name="Ross K."/>
            <person name="Ryan E."/>
            <person name="Settipalli S."/>
            <person name="Shea T."/>
            <person name="Sherpa N."/>
            <person name="Shi L."/>
            <person name="Shih D."/>
            <person name="Sparrow T."/>
            <person name="Spaulding J."/>
            <person name="Stalker J."/>
            <person name="Stange-Thomann N."/>
            <person name="Stavropoulos S."/>
            <person name="Stone C."/>
            <person name="Strader C."/>
            <person name="Tesfaye S."/>
            <person name="Thomson T."/>
            <person name="Thoulutsang Y."/>
            <person name="Thoulutsang D."/>
            <person name="Topham K."/>
            <person name="Topping I."/>
            <person name="Tsamla T."/>
            <person name="Vassiliev H."/>
            <person name="Vo A."/>
            <person name="Wangchuk T."/>
            <person name="Wangdi T."/>
            <person name="Weiand M."/>
            <person name="Wilkinson J."/>
            <person name="Wilson A."/>
            <person name="Yadav S."/>
            <person name="Young G."/>
            <person name="Yu Q."/>
            <person name="Zembek L."/>
            <person name="Zhong D."/>
            <person name="Zimmer A."/>
            <person name="Zwirko Z."/>
            <person name="Jaffe D.B."/>
            <person name="Alvarez P."/>
            <person name="Brockman W."/>
            <person name="Butler J."/>
            <person name="Chin C."/>
            <person name="Gnerre S."/>
            <person name="Grabherr M."/>
            <person name="Kleber M."/>
            <person name="Mauceli E."/>
            <person name="MacCallum I."/>
        </authorList>
    </citation>
    <scope>NUCLEOTIDE SEQUENCE [LARGE SCALE GENOMIC DNA]</scope>
    <source>
        <strain evidence="2">Tucson 14024-0371.13</strain>
    </source>
</reference>
<protein>
    <recommendedName>
        <fullName evidence="3">3-hydroxyisobutyryl-CoA hydrolase</fullName>
    </recommendedName>
</protein>
<evidence type="ECO:0008006" key="3">
    <source>
        <dbReference type="Google" id="ProtNLM"/>
    </source>
</evidence>
<keyword evidence="2" id="KW-1185">Reference proteome</keyword>
<name>B3MRG9_DROAN</name>
<dbReference type="eggNOG" id="KOG0016">
    <property type="taxonomic scope" value="Eukaryota"/>
</dbReference>
<dbReference type="PANTHER" id="PTHR43459:SF1">
    <property type="entry name" value="EG:BACN32G11.4 PROTEIN"/>
    <property type="match status" value="1"/>
</dbReference>
<dbReference type="OrthoDB" id="409763at2759"/>
<proteinExistence type="predicted"/>
<dbReference type="Pfam" id="PF00378">
    <property type="entry name" value="ECH_1"/>
    <property type="match status" value="1"/>
</dbReference>
<evidence type="ECO:0000313" key="1">
    <source>
        <dbReference type="EMBL" id="EDV34374.1"/>
    </source>
</evidence>
<dbReference type="CDD" id="cd06558">
    <property type="entry name" value="crotonase-like"/>
    <property type="match status" value="1"/>
</dbReference>
<dbReference type="InterPro" id="IPR029045">
    <property type="entry name" value="ClpP/crotonase-like_dom_sf"/>
</dbReference>
<dbReference type="Proteomes" id="UP000007801">
    <property type="component" value="Unassembled WGS sequence"/>
</dbReference>
<dbReference type="Gene3D" id="3.90.226.10">
    <property type="entry name" value="2-enoyl-CoA Hydratase, Chain A, domain 1"/>
    <property type="match status" value="1"/>
</dbReference>
<dbReference type="PhylomeDB" id="B3MRG9"/>
<dbReference type="InParanoid" id="B3MRG9"/>
<dbReference type="InterPro" id="IPR001753">
    <property type="entry name" value="Enoyl-CoA_hydra/iso"/>
</dbReference>
<dbReference type="PANTHER" id="PTHR43459">
    <property type="entry name" value="ENOYL-COA HYDRATASE"/>
    <property type="match status" value="1"/>
</dbReference>
<dbReference type="OMA" id="IHEKAAN"/>
<evidence type="ECO:0000313" key="2">
    <source>
        <dbReference type="Proteomes" id="UP000007801"/>
    </source>
</evidence>
<accession>B3MRG9</accession>
<dbReference type="HOGENOM" id="CLU_071912_0_0_1"/>
<dbReference type="EMBL" id="CH902622">
    <property type="protein sequence ID" value="EDV34374.1"/>
    <property type="molecule type" value="Genomic_DNA"/>
</dbReference>
<dbReference type="STRING" id="7217.B3MRG9"/>
<dbReference type="KEGG" id="dan:6503963"/>
<dbReference type="GeneID" id="6503963"/>
<gene>
    <name evidence="1" type="primary">Dana\GF21279</name>
    <name evidence="1" type="synonym">dana_GLEANR_4491</name>
    <name evidence="1" type="ORF">GF21279</name>
</gene>